<evidence type="ECO:0000256" key="1">
    <source>
        <dbReference type="SAM" id="MobiDB-lite"/>
    </source>
</evidence>
<evidence type="ECO:0000313" key="2">
    <source>
        <dbReference type="EMBL" id="MFG3193898.1"/>
    </source>
</evidence>
<protein>
    <submittedName>
        <fullName evidence="2">DUF5682 family protein</fullName>
    </submittedName>
</protein>
<dbReference type="InterPro" id="IPR043737">
    <property type="entry name" value="DUF5682"/>
</dbReference>
<evidence type="ECO:0000313" key="3">
    <source>
        <dbReference type="Proteomes" id="UP001604282"/>
    </source>
</evidence>
<proteinExistence type="predicted"/>
<dbReference type="EMBL" id="JBICZW010000036">
    <property type="protein sequence ID" value="MFG3193898.1"/>
    <property type="molecule type" value="Genomic_DNA"/>
</dbReference>
<name>A0ABW7C3H1_9ACTN</name>
<accession>A0ABW7C3H1</accession>
<sequence length="862" mass="88924">MSVTYLGVRHHSPACARLVARTIERLRPAHVLVEGPADLDGRLDELLLGHEPPVAVFSHYRDDERSATSWTPLCAYSPEWIALTRGRAAGAEVRFIDLPAWHPAFAGRANRYADAELRYAEATARLRHRFGVDSTDALWDRMIETDPDAPDLAERLEAYFDAIRGDTEADPSDRAREAYMAEWIRAALAAAGDRPVLVVTGGFHRPALRRLVETGGGGARDRDAAARGGARAGVEAAGPDADAGAGTDAEAGEAGTGAGVAAEARPGPGAGAAAEARPGAGAGGAGRGAAVWPAVPAPPEGALSGSFLVPYSFRQLDSFAGYESGMPSPAYHQWLWEDGPEAAGRRLVRTVAGRLRDRGHPVSTAALVAAGASAAALAALRGHPVPGRLDLLDSLAGALVTEALDEPLPWTRRGPLRAGSHPAVVEMVAACCGDRVGRLHPDTPVPPLVHDVAGRLAALGLDGTAPVTLRLTAPDGLERSRVLHRLRVLGVPGYERTAGPADGTDPVVEERWEPRPGAGREAALVEAGAYGARLDDAALVALGDRARAAADDCGALAAVLFDTVVCGATHLAGPLVTRLRAGLASASAPGPLGSALATALGLWRHDRVYGVARDPLLAAAVDTAVTRLLWLVEGTAPGGRGPSGGPDRTRLRALVAVRDALLHAAPLLSVSREAAADVFRRVAADPAAAPDLRGAAFGLVRVLSHPPRPGAGAEPGVADAVRAVAAPAVLGDWLAGLFAVAREELADGDGHTGDGRAGEGHAGDGGTGAGGGTLVGVLDELVVAMSGTDFLSALPALREAFAWFPPVERERIAARLIERRGLRGSARALLRTTADPLDLARARTLEDHVSRTLDGLGLGAAG</sequence>
<feature type="compositionally biased region" description="Basic and acidic residues" evidence="1">
    <location>
        <begin position="749"/>
        <end position="762"/>
    </location>
</feature>
<organism evidence="2 3">
    <name type="scientific">Streptomyces omiyaensis</name>
    <dbReference type="NCBI Taxonomy" id="68247"/>
    <lineage>
        <taxon>Bacteria</taxon>
        <taxon>Bacillati</taxon>
        <taxon>Actinomycetota</taxon>
        <taxon>Actinomycetes</taxon>
        <taxon>Kitasatosporales</taxon>
        <taxon>Streptomycetaceae</taxon>
        <taxon>Streptomyces</taxon>
    </lineage>
</organism>
<dbReference type="Proteomes" id="UP001604282">
    <property type="component" value="Unassembled WGS sequence"/>
</dbReference>
<reference evidence="2 3" key="1">
    <citation type="submission" date="2024-10" db="EMBL/GenBank/DDBJ databases">
        <title>The Natural Products Discovery Center: Release of the First 8490 Sequenced Strains for Exploring Actinobacteria Biosynthetic Diversity.</title>
        <authorList>
            <person name="Kalkreuter E."/>
            <person name="Kautsar S.A."/>
            <person name="Yang D."/>
            <person name="Bader C.D."/>
            <person name="Teijaro C.N."/>
            <person name="Fluegel L."/>
            <person name="Davis C.M."/>
            <person name="Simpson J.R."/>
            <person name="Lauterbach L."/>
            <person name="Steele A.D."/>
            <person name="Gui C."/>
            <person name="Meng S."/>
            <person name="Li G."/>
            <person name="Viehrig K."/>
            <person name="Ye F."/>
            <person name="Su P."/>
            <person name="Kiefer A.F."/>
            <person name="Nichols A."/>
            <person name="Cepeda A.J."/>
            <person name="Yan W."/>
            <person name="Fan B."/>
            <person name="Jiang Y."/>
            <person name="Adhikari A."/>
            <person name="Zheng C.-J."/>
            <person name="Schuster L."/>
            <person name="Cowan T.M."/>
            <person name="Smanski M.J."/>
            <person name="Chevrette M.G."/>
            <person name="De Carvalho L.P.S."/>
            <person name="Shen B."/>
        </authorList>
    </citation>
    <scope>NUCLEOTIDE SEQUENCE [LARGE SCALE GENOMIC DNA]</scope>
    <source>
        <strain evidence="2 3">NPDC048229</strain>
    </source>
</reference>
<dbReference type="Pfam" id="PF18934">
    <property type="entry name" value="DUF5682"/>
    <property type="match status" value="3"/>
</dbReference>
<feature type="region of interest" description="Disordered" evidence="1">
    <location>
        <begin position="749"/>
        <end position="768"/>
    </location>
</feature>
<comment type="caution">
    <text evidence="2">The sequence shown here is derived from an EMBL/GenBank/DDBJ whole genome shotgun (WGS) entry which is preliminary data.</text>
</comment>
<feature type="region of interest" description="Disordered" evidence="1">
    <location>
        <begin position="214"/>
        <end position="289"/>
    </location>
</feature>
<feature type="region of interest" description="Disordered" evidence="1">
    <location>
        <begin position="495"/>
        <end position="515"/>
    </location>
</feature>
<feature type="compositionally biased region" description="Low complexity" evidence="1">
    <location>
        <begin position="226"/>
        <end position="279"/>
    </location>
</feature>
<dbReference type="RefSeq" id="WP_392884831.1">
    <property type="nucleotide sequence ID" value="NZ_JBICZW010000036.1"/>
</dbReference>
<gene>
    <name evidence="2" type="ORF">ACGFYS_33835</name>
</gene>
<keyword evidence="3" id="KW-1185">Reference proteome</keyword>